<dbReference type="PANTHER" id="PTHR43761">
    <property type="entry name" value="D-ISOMER SPECIFIC 2-HYDROXYACID DEHYDROGENASE FAMILY PROTEIN (AFU_ORTHOLOGUE AFUA_1G13630)"/>
    <property type="match status" value="1"/>
</dbReference>
<evidence type="ECO:0000256" key="3">
    <source>
        <dbReference type="ARBA" id="ARBA00023027"/>
    </source>
</evidence>
<dbReference type="Gene3D" id="3.40.50.720">
    <property type="entry name" value="NAD(P)-binding Rossmann-like Domain"/>
    <property type="match status" value="2"/>
</dbReference>
<evidence type="ECO:0000313" key="8">
    <source>
        <dbReference type="Proteomes" id="UP001315967"/>
    </source>
</evidence>
<feature type="domain" description="D-isomer specific 2-hydroxyacid dehydrogenase catalytic" evidence="5">
    <location>
        <begin position="4"/>
        <end position="318"/>
    </location>
</feature>
<gene>
    <name evidence="7" type="ORF">NRE15_14450</name>
</gene>
<sequence>MKIVLLEPLRVAAESIEIFAKPLVEQGHQFISYAERTVDVAELAKRTDDADIVIVANTPYPKEAFQKAKNLKLINVAFTGTDHVDVAFATENAIKVANASGYATQAVAELSIGLTMAVYRSITQGDKDIRQANDFPGLIQGKEIHGKTVGIVGLGEIGLATAKLFKAFGAKVIAYNRSQQQEALDLGIVYKELDDVLKESDIISIHLPLNDATKYLINAEKLALMKKSAILINVARGPIIDNQALADTLNDGLIAGAGIDVFDNEPPLASDYPLLNAKNIVLTPHIGYLTDEAMLLRAQIVFENVKAFINNQPQNLVN</sequence>
<feature type="domain" description="D-isomer specific 2-hydroxyacid dehydrogenase NAD-binding" evidence="6">
    <location>
        <begin position="112"/>
        <end position="287"/>
    </location>
</feature>
<evidence type="ECO:0000256" key="4">
    <source>
        <dbReference type="RuleBase" id="RU003719"/>
    </source>
</evidence>
<dbReference type="RefSeq" id="WP_313793563.1">
    <property type="nucleotide sequence ID" value="NZ_CP102453.1"/>
</dbReference>
<dbReference type="InterPro" id="IPR029753">
    <property type="entry name" value="D-isomer_DH_CS"/>
</dbReference>
<accession>A0ABY5P5N2</accession>
<evidence type="ECO:0000259" key="5">
    <source>
        <dbReference type="Pfam" id="PF00389"/>
    </source>
</evidence>
<dbReference type="SUPFAM" id="SSF51735">
    <property type="entry name" value="NAD(P)-binding Rossmann-fold domains"/>
    <property type="match status" value="1"/>
</dbReference>
<keyword evidence="2 4" id="KW-0560">Oxidoreductase</keyword>
<dbReference type="Pfam" id="PF02826">
    <property type="entry name" value="2-Hacid_dh_C"/>
    <property type="match status" value="1"/>
</dbReference>
<dbReference type="InterPro" id="IPR006140">
    <property type="entry name" value="D-isomer_DH_NAD-bd"/>
</dbReference>
<dbReference type="EMBL" id="CP102453">
    <property type="protein sequence ID" value="UUX34061.1"/>
    <property type="molecule type" value="Genomic_DNA"/>
</dbReference>
<dbReference type="InterPro" id="IPR050418">
    <property type="entry name" value="D-iso_2-hydroxyacid_DH_PdxB"/>
</dbReference>
<dbReference type="Pfam" id="PF00389">
    <property type="entry name" value="2-Hacid_dh"/>
    <property type="match status" value="1"/>
</dbReference>
<dbReference type="Proteomes" id="UP001315967">
    <property type="component" value="Chromosome"/>
</dbReference>
<keyword evidence="8" id="KW-1185">Reference proteome</keyword>
<evidence type="ECO:0000256" key="2">
    <source>
        <dbReference type="ARBA" id="ARBA00023002"/>
    </source>
</evidence>
<keyword evidence="3" id="KW-0520">NAD</keyword>
<dbReference type="InterPro" id="IPR006139">
    <property type="entry name" value="D-isomer_2_OHA_DH_cat_dom"/>
</dbReference>
<dbReference type="PROSITE" id="PS00670">
    <property type="entry name" value="D_2_HYDROXYACID_DH_2"/>
    <property type="match status" value="1"/>
</dbReference>
<dbReference type="SUPFAM" id="SSF52283">
    <property type="entry name" value="Formate/glycerate dehydrogenase catalytic domain-like"/>
    <property type="match status" value="1"/>
</dbReference>
<evidence type="ECO:0000256" key="1">
    <source>
        <dbReference type="ARBA" id="ARBA00005854"/>
    </source>
</evidence>
<reference evidence="7 8" key="1">
    <citation type="submission" date="2022-08" db="EMBL/GenBank/DDBJ databases">
        <title>Aerococcaceae sp. nov isolated from spoiled eye mask.</title>
        <authorList>
            <person name="Zhou G."/>
            <person name="Xie X.-B."/>
            <person name="Shi Q.-S."/>
            <person name="Wang Y.-S."/>
            <person name="Wen X."/>
            <person name="Peng H."/>
            <person name="Yang X.-J."/>
            <person name="Tao H.-B."/>
            <person name="Huang X.-M."/>
        </authorList>
    </citation>
    <scope>NUCLEOTIDE SEQUENCE [LARGE SCALE GENOMIC DNA]</scope>
    <source>
        <strain evidence="8">DM20194951</strain>
    </source>
</reference>
<comment type="similarity">
    <text evidence="1 4">Belongs to the D-isomer specific 2-hydroxyacid dehydrogenase family.</text>
</comment>
<evidence type="ECO:0000313" key="7">
    <source>
        <dbReference type="EMBL" id="UUX34061.1"/>
    </source>
</evidence>
<dbReference type="PROSITE" id="PS00671">
    <property type="entry name" value="D_2_HYDROXYACID_DH_3"/>
    <property type="match status" value="1"/>
</dbReference>
<name>A0ABY5P5N2_9LACT</name>
<dbReference type="PANTHER" id="PTHR43761:SF1">
    <property type="entry name" value="D-ISOMER SPECIFIC 2-HYDROXYACID DEHYDROGENASE CATALYTIC DOMAIN-CONTAINING PROTEIN-RELATED"/>
    <property type="match status" value="1"/>
</dbReference>
<protein>
    <submittedName>
        <fullName evidence="7">NAD(P)-binding domain-containing protein</fullName>
    </submittedName>
</protein>
<organism evidence="7 8">
    <name type="scientific">Fundicoccus culcitae</name>
    <dbReference type="NCBI Taxonomy" id="2969821"/>
    <lineage>
        <taxon>Bacteria</taxon>
        <taxon>Bacillati</taxon>
        <taxon>Bacillota</taxon>
        <taxon>Bacilli</taxon>
        <taxon>Lactobacillales</taxon>
        <taxon>Aerococcaceae</taxon>
        <taxon>Fundicoccus</taxon>
    </lineage>
</organism>
<evidence type="ECO:0000259" key="6">
    <source>
        <dbReference type="Pfam" id="PF02826"/>
    </source>
</evidence>
<dbReference type="InterPro" id="IPR036291">
    <property type="entry name" value="NAD(P)-bd_dom_sf"/>
</dbReference>
<proteinExistence type="inferred from homology"/>